<gene>
    <name evidence="1" type="ORF">SAMN05216333_1392</name>
</gene>
<name>A0A1H8URQ2_9PROT</name>
<sequence length="64" mass="7487">MSHSEHILVTIKKFAELTGLTEEAIRQYIKKGQWRYKIHWNKAPNGRIFIIAKAAYAWMQGIEA</sequence>
<dbReference type="EMBL" id="FODO01000039">
    <property type="protein sequence ID" value="SEP05268.1"/>
    <property type="molecule type" value="Genomic_DNA"/>
</dbReference>
<dbReference type="Proteomes" id="UP000198814">
    <property type="component" value="Unassembled WGS sequence"/>
</dbReference>
<organism evidence="1 2">
    <name type="scientific">Nitrosomonas oligotropha</name>
    <dbReference type="NCBI Taxonomy" id="42354"/>
    <lineage>
        <taxon>Bacteria</taxon>
        <taxon>Pseudomonadati</taxon>
        <taxon>Pseudomonadota</taxon>
        <taxon>Betaproteobacteria</taxon>
        <taxon>Nitrosomonadales</taxon>
        <taxon>Nitrosomonadaceae</taxon>
        <taxon>Nitrosomonas</taxon>
    </lineage>
</organism>
<dbReference type="STRING" id="42354.SAMN05216333_1392"/>
<evidence type="ECO:0000313" key="1">
    <source>
        <dbReference type="EMBL" id="SEP05268.1"/>
    </source>
</evidence>
<dbReference type="AlphaFoldDB" id="A0A1H8URQ2"/>
<proteinExistence type="predicted"/>
<protein>
    <submittedName>
        <fullName evidence="1">Uncharacterized protein</fullName>
    </submittedName>
</protein>
<keyword evidence="2" id="KW-1185">Reference proteome</keyword>
<evidence type="ECO:0000313" key="2">
    <source>
        <dbReference type="Proteomes" id="UP000198814"/>
    </source>
</evidence>
<dbReference type="RefSeq" id="WP_090322291.1">
    <property type="nucleotide sequence ID" value="NZ_FNOE01000041.1"/>
</dbReference>
<reference evidence="2" key="1">
    <citation type="submission" date="2016-10" db="EMBL/GenBank/DDBJ databases">
        <authorList>
            <person name="Varghese N."/>
            <person name="Submissions S."/>
        </authorList>
    </citation>
    <scope>NUCLEOTIDE SEQUENCE [LARGE SCALE GENOMIC DNA]</scope>
    <source>
        <strain evidence="2">Nm76</strain>
    </source>
</reference>
<dbReference type="OrthoDB" id="8779418at2"/>
<accession>A0A1H8URQ2</accession>